<dbReference type="InterPro" id="IPR052066">
    <property type="entry name" value="Glycosphingolipid_Hydrolases"/>
</dbReference>
<proteinExistence type="inferred from homology"/>
<dbReference type="OMA" id="WSLSYTS"/>
<evidence type="ECO:0008006" key="10">
    <source>
        <dbReference type="Google" id="ProtNLM"/>
    </source>
</evidence>
<evidence type="ECO:0000256" key="4">
    <source>
        <dbReference type="RuleBase" id="RU361153"/>
    </source>
</evidence>
<dbReference type="InParanoid" id="A0A152A146"/>
<accession>A0A152A146</accession>
<feature type="domain" description="Glycoside hydrolase family 5 C-terminal" evidence="7">
    <location>
        <begin position="415"/>
        <end position="494"/>
    </location>
</feature>
<evidence type="ECO:0000313" key="8">
    <source>
        <dbReference type="EMBL" id="KYQ99939.1"/>
    </source>
</evidence>
<dbReference type="GO" id="GO:0000272">
    <property type="term" value="P:polysaccharide catabolic process"/>
    <property type="evidence" value="ECO:0007669"/>
    <property type="project" value="InterPro"/>
</dbReference>
<dbReference type="Pfam" id="PF00150">
    <property type="entry name" value="Cellulase"/>
    <property type="match status" value="1"/>
</dbReference>
<dbReference type="GO" id="GO:0004553">
    <property type="term" value="F:hydrolase activity, hydrolyzing O-glycosyl compounds"/>
    <property type="evidence" value="ECO:0007669"/>
    <property type="project" value="InterPro"/>
</dbReference>
<dbReference type="Gene3D" id="2.60.40.1180">
    <property type="entry name" value="Golgi alpha-mannosidase II"/>
    <property type="match status" value="1"/>
</dbReference>
<dbReference type="EMBL" id="LODT01000020">
    <property type="protein sequence ID" value="KYQ99939.1"/>
    <property type="molecule type" value="Genomic_DNA"/>
</dbReference>
<dbReference type="GO" id="GO:1901136">
    <property type="term" value="P:carbohydrate derivative catabolic process"/>
    <property type="evidence" value="ECO:0007669"/>
    <property type="project" value="UniProtKB-ARBA"/>
</dbReference>
<feature type="signal peptide" evidence="5">
    <location>
        <begin position="1"/>
        <end position="18"/>
    </location>
</feature>
<reference evidence="8 9" key="1">
    <citation type="submission" date="2015-12" db="EMBL/GenBank/DDBJ databases">
        <title>Dictyostelia acquired genes for synthesis and detection of signals that induce cell-type specialization by lateral gene transfer from prokaryotes.</title>
        <authorList>
            <person name="Gloeckner G."/>
            <person name="Schaap P."/>
        </authorList>
    </citation>
    <scope>NUCLEOTIDE SEQUENCE [LARGE SCALE GENOMIC DNA]</scope>
    <source>
        <strain evidence="8 9">TK</strain>
    </source>
</reference>
<evidence type="ECO:0000259" key="7">
    <source>
        <dbReference type="Pfam" id="PF18564"/>
    </source>
</evidence>
<name>A0A152A146_TIELA</name>
<dbReference type="InterPro" id="IPR017853">
    <property type="entry name" value="GH"/>
</dbReference>
<evidence type="ECO:0000256" key="5">
    <source>
        <dbReference type="SAM" id="SignalP"/>
    </source>
</evidence>
<organism evidence="8 9">
    <name type="scientific">Tieghemostelium lacteum</name>
    <name type="common">Slime mold</name>
    <name type="synonym">Dictyostelium lacteum</name>
    <dbReference type="NCBI Taxonomy" id="361077"/>
    <lineage>
        <taxon>Eukaryota</taxon>
        <taxon>Amoebozoa</taxon>
        <taxon>Evosea</taxon>
        <taxon>Eumycetozoa</taxon>
        <taxon>Dictyostelia</taxon>
        <taxon>Dictyosteliales</taxon>
        <taxon>Raperosteliaceae</taxon>
        <taxon>Tieghemostelium</taxon>
    </lineage>
</organism>
<dbReference type="STRING" id="361077.A0A152A146"/>
<feature type="domain" description="Glycoside hydrolase family 5" evidence="6">
    <location>
        <begin position="65"/>
        <end position="385"/>
    </location>
</feature>
<dbReference type="SUPFAM" id="SSF51445">
    <property type="entry name" value="(Trans)glycosidases"/>
    <property type="match status" value="1"/>
</dbReference>
<keyword evidence="9" id="KW-1185">Reference proteome</keyword>
<comment type="caution">
    <text evidence="8">The sequence shown here is derived from an EMBL/GenBank/DDBJ whole genome shotgun (WGS) entry which is preliminary data.</text>
</comment>
<dbReference type="PANTHER" id="PTHR31308:SF3">
    <property type="entry name" value="ENDOGLYCOCERAMIDASE"/>
    <property type="match status" value="1"/>
</dbReference>
<evidence type="ECO:0000313" key="9">
    <source>
        <dbReference type="Proteomes" id="UP000076078"/>
    </source>
</evidence>
<dbReference type="Proteomes" id="UP000076078">
    <property type="component" value="Unassembled WGS sequence"/>
</dbReference>
<comment type="similarity">
    <text evidence="1 4">Belongs to the glycosyl hydrolase 5 (cellulase A) family.</text>
</comment>
<evidence type="ECO:0000259" key="6">
    <source>
        <dbReference type="Pfam" id="PF00150"/>
    </source>
</evidence>
<keyword evidence="2 4" id="KW-0378">Hydrolase</keyword>
<sequence>MKYLLIFIFLILINNINALIKVNTANQMLIDDSDYSTRIFHGVNVVYKIPPYHPQTDQFDPVTSLTNEDIQNLKNWGFNLVRLGVMWPGVEPVKNEYNQTYLETMATIVEALGNASIYTIIDFHQDLISRRFCGEGIPDWAVELASSQSFPEPTQLKPYPVNSTDQYPSLPQCLSKEFAQYYFSKDVGEVFQNLYSNVNGLQDRFIAYWQVLVQTFRQYDTVLGYEIINEPWGGDIYADPRYLLDLGFADRENLIPLYKAVNSAIRELDDQHAVLFEKSLVDLYDSQYPRGTPGGVEYNDRQILSYHIYCGTDRSGSPRREFICDGEEDIFYQGALKDLSRLGGGGIMTEFGAVSNETNSIEMLEFMTSEADKYLQSWVYWQFKYYQDLTTAGSTESLYLSDGQLDTVKLKALSRTYAQSIQGIPTLQTFNAISSEFQLAYTINTTIPSPTRIYFNQDLYYSSGYQYYVNDSSISVQTDTKNFLYFYSTSKTLNLSTVNILITTS</sequence>
<dbReference type="GO" id="GO:0016042">
    <property type="term" value="P:lipid catabolic process"/>
    <property type="evidence" value="ECO:0007669"/>
    <property type="project" value="UniProtKB-ARBA"/>
</dbReference>
<dbReference type="AlphaFoldDB" id="A0A152A146"/>
<dbReference type="Pfam" id="PF18564">
    <property type="entry name" value="Glyco_hydro_5_C"/>
    <property type="match status" value="1"/>
</dbReference>
<keyword evidence="3 4" id="KW-0326">Glycosidase</keyword>
<evidence type="ECO:0000256" key="2">
    <source>
        <dbReference type="ARBA" id="ARBA00022801"/>
    </source>
</evidence>
<keyword evidence="5" id="KW-0732">Signal</keyword>
<dbReference type="OrthoDB" id="1887033at2759"/>
<evidence type="ECO:0000256" key="1">
    <source>
        <dbReference type="ARBA" id="ARBA00005641"/>
    </source>
</evidence>
<feature type="chain" id="PRO_5007593578" description="Glycoside hydrolase family 5 domain-containing protein" evidence="5">
    <location>
        <begin position="19"/>
        <end position="505"/>
    </location>
</feature>
<dbReference type="PANTHER" id="PTHR31308">
    <property type="match status" value="1"/>
</dbReference>
<evidence type="ECO:0000256" key="3">
    <source>
        <dbReference type="ARBA" id="ARBA00023295"/>
    </source>
</evidence>
<protein>
    <recommendedName>
        <fullName evidence="10">Glycoside hydrolase family 5 domain-containing protein</fullName>
    </recommendedName>
</protein>
<dbReference type="Gene3D" id="3.20.20.80">
    <property type="entry name" value="Glycosidases"/>
    <property type="match status" value="1"/>
</dbReference>
<dbReference type="InterPro" id="IPR041036">
    <property type="entry name" value="GH5_C"/>
</dbReference>
<gene>
    <name evidence="8" type="ORF">DLAC_03906</name>
</gene>
<dbReference type="InterPro" id="IPR013780">
    <property type="entry name" value="Glyco_hydro_b"/>
</dbReference>
<dbReference type="InterPro" id="IPR001547">
    <property type="entry name" value="Glyco_hydro_5"/>
</dbReference>